<evidence type="ECO:0000313" key="2">
    <source>
        <dbReference type="Proteomes" id="UP000199705"/>
    </source>
</evidence>
<proteinExistence type="predicted"/>
<dbReference type="AlphaFoldDB" id="A0A1G8LA71"/>
<dbReference type="EMBL" id="FNCG01000022">
    <property type="protein sequence ID" value="SDI52100.1"/>
    <property type="molecule type" value="Genomic_DNA"/>
</dbReference>
<organism evidence="1 2">
    <name type="scientific">Mucilaginibacter gossypii</name>
    <dbReference type="NCBI Taxonomy" id="551996"/>
    <lineage>
        <taxon>Bacteria</taxon>
        <taxon>Pseudomonadati</taxon>
        <taxon>Bacteroidota</taxon>
        <taxon>Sphingobacteriia</taxon>
        <taxon>Sphingobacteriales</taxon>
        <taxon>Sphingobacteriaceae</taxon>
        <taxon>Mucilaginibacter</taxon>
    </lineage>
</organism>
<name>A0A1G8LA71_9SPHI</name>
<dbReference type="Proteomes" id="UP000199705">
    <property type="component" value="Unassembled WGS sequence"/>
</dbReference>
<keyword evidence="2" id="KW-1185">Reference proteome</keyword>
<accession>A0A1G8LA71</accession>
<gene>
    <name evidence="1" type="ORF">SAMN05192573_12278</name>
</gene>
<sequence length="37" mass="4532">MIKVLNINVFHKIGVPRFYIQNLEHSSFPEKERREDF</sequence>
<protein>
    <submittedName>
        <fullName evidence="1">Uncharacterized protein</fullName>
    </submittedName>
</protein>
<evidence type="ECO:0000313" key="1">
    <source>
        <dbReference type="EMBL" id="SDI52100.1"/>
    </source>
</evidence>
<reference evidence="2" key="1">
    <citation type="submission" date="2016-10" db="EMBL/GenBank/DDBJ databases">
        <authorList>
            <person name="Varghese N."/>
            <person name="Submissions S."/>
        </authorList>
    </citation>
    <scope>NUCLEOTIDE SEQUENCE [LARGE SCALE GENOMIC DNA]</scope>
    <source>
        <strain evidence="2">Gh-67</strain>
    </source>
</reference>